<dbReference type="SUPFAM" id="SSF56935">
    <property type="entry name" value="Porins"/>
    <property type="match status" value="1"/>
</dbReference>
<organism evidence="15 16">
    <name type="scientific">Alteraurantiacibacter aquimixticola</name>
    <dbReference type="NCBI Taxonomy" id="2489173"/>
    <lineage>
        <taxon>Bacteria</taxon>
        <taxon>Pseudomonadati</taxon>
        <taxon>Pseudomonadota</taxon>
        <taxon>Alphaproteobacteria</taxon>
        <taxon>Sphingomonadales</taxon>
        <taxon>Erythrobacteraceae</taxon>
        <taxon>Alteraurantiacibacter</taxon>
    </lineage>
</organism>
<evidence type="ECO:0000313" key="16">
    <source>
        <dbReference type="Proteomes" id="UP000309389"/>
    </source>
</evidence>
<evidence type="ECO:0000259" key="13">
    <source>
        <dbReference type="Pfam" id="PF00593"/>
    </source>
</evidence>
<evidence type="ECO:0000256" key="4">
    <source>
        <dbReference type="ARBA" id="ARBA00022452"/>
    </source>
</evidence>
<comment type="similarity">
    <text evidence="2 10 11">Belongs to the TonB-dependent receptor family.</text>
</comment>
<dbReference type="Pfam" id="PF07715">
    <property type="entry name" value="Plug"/>
    <property type="match status" value="1"/>
</dbReference>
<dbReference type="GO" id="GO:0015891">
    <property type="term" value="P:siderophore transport"/>
    <property type="evidence" value="ECO:0007669"/>
    <property type="project" value="InterPro"/>
</dbReference>
<reference evidence="15 16" key="1">
    <citation type="submission" date="2019-04" db="EMBL/GenBank/DDBJ databases">
        <title>Altererythrobacter aquimixticola sp. nov., isolated from sediment of junction between the ocean and a freshwater spring.</title>
        <authorList>
            <person name="Yoon J.-H."/>
        </authorList>
    </citation>
    <scope>NUCLEOTIDE SEQUENCE [LARGE SCALE GENOMIC DNA]</scope>
    <source>
        <strain evidence="15 16">SSKS-13</strain>
    </source>
</reference>
<dbReference type="EMBL" id="SSHH01000001">
    <property type="protein sequence ID" value="TIX51675.1"/>
    <property type="molecule type" value="Genomic_DNA"/>
</dbReference>
<evidence type="ECO:0000256" key="12">
    <source>
        <dbReference type="SAM" id="SignalP"/>
    </source>
</evidence>
<dbReference type="PROSITE" id="PS52016">
    <property type="entry name" value="TONB_DEPENDENT_REC_3"/>
    <property type="match status" value="1"/>
</dbReference>
<evidence type="ECO:0000259" key="14">
    <source>
        <dbReference type="Pfam" id="PF07715"/>
    </source>
</evidence>
<keyword evidence="12" id="KW-0732">Signal</keyword>
<comment type="caution">
    <text evidence="15">The sequence shown here is derived from an EMBL/GenBank/DDBJ whole genome shotgun (WGS) entry which is preliminary data.</text>
</comment>
<dbReference type="GO" id="GO:0015344">
    <property type="term" value="F:siderophore uptake transmembrane transporter activity"/>
    <property type="evidence" value="ECO:0007669"/>
    <property type="project" value="TreeGrafter"/>
</dbReference>
<feature type="chain" id="PRO_5020255497" evidence="12">
    <location>
        <begin position="26"/>
        <end position="692"/>
    </location>
</feature>
<evidence type="ECO:0000256" key="3">
    <source>
        <dbReference type="ARBA" id="ARBA00022448"/>
    </source>
</evidence>
<dbReference type="AlphaFoldDB" id="A0A4T3F327"/>
<sequence length="692" mass="74703">MKFSQRIALALSTSGMALIAAPAAAQEDGADDEIIVTALRDASASITGSDTSLQDYPQSVRVIDSETLERIGADRLNDVIDLAGGVARQNDFGGLWDKYSIRGFAGDENTGPDILINRFGSNLGFNAPIDTATVERFEFLKGAAAALSGRGEPGGSLNIVTKAPQDHAHAAASASYGSWDSLRLTGDVGGPLADTLAVRLIGVLEDRESFRDNVTSNRELIAPSIAFTPSRDIRLLYQAEYMRNRSTFDRGIVGLDGDALAMDVRTFLGEAGDGRIAQEILWQQGSLFAALSDSVALELGFSHRDGSLDGLSTMVDFGGRGVQADGRTAGRQRRYTDYSWDDLSLRAELTAEAQFLGLEHDLRIGVDRVRHGMDAELQRVRGSSSDPILLIDLFDPVYGQPLPDTLPFSNRAISFRSESVYAQDLISLGDVTILLGARWNNFAETVTDNLNGGAQLLTEDDGITPRAAITWAVSPSFSIYTSWGESLRLNPSDGFNTFDAEESDSAEVGMKYELLDGALRGQAAVFTMTKRNVLNPNAVDPFLKTQIGRQRSRGLETEVTLDLDGFFVTAVYSYLDATIREDQAADLVGTRLSNVPEHSGAIYASKSLGPVTIGGGISHVGERVGDPFGTGYMLPGYTIARADATWAVNENFSLRADVDNIFDKAYIANSYANVWTMPGAPRNFRVTLSGRY</sequence>
<evidence type="ECO:0000256" key="8">
    <source>
        <dbReference type="ARBA" id="ARBA00023170"/>
    </source>
</evidence>
<name>A0A4T3F327_9SPHN</name>
<keyword evidence="7 10" id="KW-0472">Membrane</keyword>
<evidence type="ECO:0000313" key="15">
    <source>
        <dbReference type="EMBL" id="TIX51675.1"/>
    </source>
</evidence>
<evidence type="ECO:0000256" key="1">
    <source>
        <dbReference type="ARBA" id="ARBA00004571"/>
    </source>
</evidence>
<evidence type="ECO:0000256" key="10">
    <source>
        <dbReference type="PROSITE-ProRule" id="PRU01360"/>
    </source>
</evidence>
<evidence type="ECO:0000256" key="11">
    <source>
        <dbReference type="RuleBase" id="RU003357"/>
    </source>
</evidence>
<dbReference type="InterPro" id="IPR039426">
    <property type="entry name" value="TonB-dep_rcpt-like"/>
</dbReference>
<feature type="domain" description="TonB-dependent receptor-like beta-barrel" evidence="13">
    <location>
        <begin position="229"/>
        <end position="661"/>
    </location>
</feature>
<proteinExistence type="inferred from homology"/>
<evidence type="ECO:0000256" key="7">
    <source>
        <dbReference type="ARBA" id="ARBA00023136"/>
    </source>
</evidence>
<dbReference type="NCBIfam" id="TIGR01783">
    <property type="entry name" value="TonB-siderophor"/>
    <property type="match status" value="1"/>
</dbReference>
<keyword evidence="9 10" id="KW-0998">Cell outer membrane</keyword>
<dbReference type="Gene3D" id="2.40.170.20">
    <property type="entry name" value="TonB-dependent receptor, beta-barrel domain"/>
    <property type="match status" value="1"/>
</dbReference>
<feature type="domain" description="TonB-dependent receptor plug" evidence="14">
    <location>
        <begin position="53"/>
        <end position="155"/>
    </location>
</feature>
<gene>
    <name evidence="15" type="ORF">E5222_04290</name>
</gene>
<evidence type="ECO:0000256" key="6">
    <source>
        <dbReference type="ARBA" id="ARBA00023077"/>
    </source>
</evidence>
<dbReference type="CDD" id="cd01347">
    <property type="entry name" value="ligand_gated_channel"/>
    <property type="match status" value="1"/>
</dbReference>
<dbReference type="InterPro" id="IPR000531">
    <property type="entry name" value="Beta-barrel_TonB"/>
</dbReference>
<dbReference type="Proteomes" id="UP000309389">
    <property type="component" value="Unassembled WGS sequence"/>
</dbReference>
<keyword evidence="6 11" id="KW-0798">TonB box</keyword>
<feature type="signal peptide" evidence="12">
    <location>
        <begin position="1"/>
        <end position="25"/>
    </location>
</feature>
<dbReference type="InterPro" id="IPR037066">
    <property type="entry name" value="Plug_dom_sf"/>
</dbReference>
<dbReference type="PANTHER" id="PTHR32552">
    <property type="entry name" value="FERRICHROME IRON RECEPTOR-RELATED"/>
    <property type="match status" value="1"/>
</dbReference>
<dbReference type="OrthoDB" id="9760333at2"/>
<protein>
    <submittedName>
        <fullName evidence="15">TonB-dependent siderophore receptor</fullName>
    </submittedName>
</protein>
<evidence type="ECO:0000256" key="9">
    <source>
        <dbReference type="ARBA" id="ARBA00023237"/>
    </source>
</evidence>
<keyword evidence="4 10" id="KW-1134">Transmembrane beta strand</keyword>
<evidence type="ECO:0000256" key="5">
    <source>
        <dbReference type="ARBA" id="ARBA00022692"/>
    </source>
</evidence>
<dbReference type="InterPro" id="IPR012910">
    <property type="entry name" value="Plug_dom"/>
</dbReference>
<comment type="subcellular location">
    <subcellularLocation>
        <location evidence="1 10">Cell outer membrane</location>
        <topology evidence="1 10">Multi-pass membrane protein</topology>
    </subcellularLocation>
</comment>
<dbReference type="GO" id="GO:0009279">
    <property type="term" value="C:cell outer membrane"/>
    <property type="evidence" value="ECO:0007669"/>
    <property type="project" value="UniProtKB-SubCell"/>
</dbReference>
<evidence type="ECO:0000256" key="2">
    <source>
        <dbReference type="ARBA" id="ARBA00009810"/>
    </source>
</evidence>
<dbReference type="GO" id="GO:0038023">
    <property type="term" value="F:signaling receptor activity"/>
    <property type="evidence" value="ECO:0007669"/>
    <property type="project" value="InterPro"/>
</dbReference>
<keyword evidence="5 10" id="KW-0812">Transmembrane</keyword>
<dbReference type="PANTHER" id="PTHR32552:SF90">
    <property type="entry name" value="METAL-PSEUDOPALINE RECEPTOR CNTO"/>
    <property type="match status" value="1"/>
</dbReference>
<dbReference type="Gene3D" id="2.170.130.10">
    <property type="entry name" value="TonB-dependent receptor, plug domain"/>
    <property type="match status" value="1"/>
</dbReference>
<keyword evidence="3 10" id="KW-0813">Transport</keyword>
<dbReference type="InterPro" id="IPR036942">
    <property type="entry name" value="Beta-barrel_TonB_sf"/>
</dbReference>
<dbReference type="InterPro" id="IPR010105">
    <property type="entry name" value="TonB_sidphr_rcpt"/>
</dbReference>
<dbReference type="Pfam" id="PF00593">
    <property type="entry name" value="TonB_dep_Rec_b-barrel"/>
    <property type="match status" value="1"/>
</dbReference>
<accession>A0A4T3F327</accession>
<keyword evidence="8 15" id="KW-0675">Receptor</keyword>
<keyword evidence="16" id="KW-1185">Reference proteome</keyword>